<proteinExistence type="predicted"/>
<dbReference type="InterPro" id="IPR036249">
    <property type="entry name" value="Thioredoxin-like_sf"/>
</dbReference>
<dbReference type="InterPro" id="IPR010987">
    <property type="entry name" value="Glutathione-S-Trfase_C-like"/>
</dbReference>
<organism evidence="3 4">
    <name type="scientific">Pendulispora rubella</name>
    <dbReference type="NCBI Taxonomy" id="2741070"/>
    <lineage>
        <taxon>Bacteria</taxon>
        <taxon>Pseudomonadati</taxon>
        <taxon>Myxococcota</taxon>
        <taxon>Myxococcia</taxon>
        <taxon>Myxococcales</taxon>
        <taxon>Sorangiineae</taxon>
        <taxon>Pendulisporaceae</taxon>
        <taxon>Pendulispora</taxon>
    </lineage>
</organism>
<evidence type="ECO:0000259" key="1">
    <source>
        <dbReference type="PROSITE" id="PS50404"/>
    </source>
</evidence>
<dbReference type="PANTHER" id="PTHR43968">
    <property type="match status" value="1"/>
</dbReference>
<dbReference type="SUPFAM" id="SSF47616">
    <property type="entry name" value="GST C-terminal domain-like"/>
    <property type="match status" value="1"/>
</dbReference>
<dbReference type="SUPFAM" id="SSF52833">
    <property type="entry name" value="Thioredoxin-like"/>
    <property type="match status" value="1"/>
</dbReference>
<dbReference type="PROSITE" id="PS50404">
    <property type="entry name" value="GST_NTER"/>
    <property type="match status" value="1"/>
</dbReference>
<gene>
    <name evidence="3" type="ORF">LVJ94_32870</name>
</gene>
<dbReference type="InterPro" id="IPR036282">
    <property type="entry name" value="Glutathione-S-Trfase_C_sf"/>
</dbReference>
<dbReference type="CDD" id="cd03049">
    <property type="entry name" value="GST_N_3"/>
    <property type="match status" value="1"/>
</dbReference>
<dbReference type="PROSITE" id="PS50405">
    <property type="entry name" value="GST_CTER"/>
    <property type="match status" value="1"/>
</dbReference>
<dbReference type="EMBL" id="CP089983">
    <property type="protein sequence ID" value="WXB01698.1"/>
    <property type="molecule type" value="Genomic_DNA"/>
</dbReference>
<dbReference type="Pfam" id="PF13409">
    <property type="entry name" value="GST_N_2"/>
    <property type="match status" value="1"/>
</dbReference>
<dbReference type="CDD" id="cd03205">
    <property type="entry name" value="GST_C_6"/>
    <property type="match status" value="1"/>
</dbReference>
<reference evidence="3" key="1">
    <citation type="submission" date="2021-12" db="EMBL/GenBank/DDBJ databases">
        <title>Discovery of the Pendulisporaceae a myxobacterial family with distinct sporulation behavior and unique specialized metabolism.</title>
        <authorList>
            <person name="Garcia R."/>
            <person name="Popoff A."/>
            <person name="Bader C.D."/>
            <person name="Loehr J."/>
            <person name="Walesch S."/>
            <person name="Walt C."/>
            <person name="Boldt J."/>
            <person name="Bunk B."/>
            <person name="Haeckl F.J.F.P.J."/>
            <person name="Gunesch A.P."/>
            <person name="Birkelbach J."/>
            <person name="Nuebel U."/>
            <person name="Pietschmann T."/>
            <person name="Bach T."/>
            <person name="Mueller R."/>
        </authorList>
    </citation>
    <scope>NUCLEOTIDE SEQUENCE</scope>
    <source>
        <strain evidence="3">MSr11367</strain>
    </source>
</reference>
<dbReference type="InterPro" id="IPR050983">
    <property type="entry name" value="GST_Omega/HSP26"/>
</dbReference>
<dbReference type="Gene3D" id="1.20.1050.10">
    <property type="match status" value="1"/>
</dbReference>
<dbReference type="Pfam" id="PF13410">
    <property type="entry name" value="GST_C_2"/>
    <property type="match status" value="1"/>
</dbReference>
<dbReference type="InterPro" id="IPR004045">
    <property type="entry name" value="Glutathione_S-Trfase_N"/>
</dbReference>
<evidence type="ECO:0000259" key="2">
    <source>
        <dbReference type="PROSITE" id="PS50405"/>
    </source>
</evidence>
<dbReference type="RefSeq" id="WP_394831314.1">
    <property type="nucleotide sequence ID" value="NZ_CP089929.1"/>
</dbReference>
<dbReference type="PANTHER" id="PTHR43968:SF6">
    <property type="entry name" value="GLUTATHIONE S-TRANSFERASE OMEGA"/>
    <property type="match status" value="1"/>
</dbReference>
<protein>
    <submittedName>
        <fullName evidence="3">Glutathione S-transferase N-terminal domain-containing protein</fullName>
    </submittedName>
</protein>
<dbReference type="Proteomes" id="UP001374803">
    <property type="component" value="Chromosome"/>
</dbReference>
<evidence type="ECO:0000313" key="3">
    <source>
        <dbReference type="EMBL" id="WXB01698.1"/>
    </source>
</evidence>
<accession>A0ABZ2KSS7</accession>
<feature type="domain" description="GST N-terminal" evidence="1">
    <location>
        <begin position="1"/>
        <end position="82"/>
    </location>
</feature>
<evidence type="ECO:0000313" key="4">
    <source>
        <dbReference type="Proteomes" id="UP001374803"/>
    </source>
</evidence>
<name>A0ABZ2KSS7_9BACT</name>
<keyword evidence="4" id="KW-1185">Reference proteome</keyword>
<dbReference type="Gene3D" id="3.40.30.10">
    <property type="entry name" value="Glutaredoxin"/>
    <property type="match status" value="1"/>
</dbReference>
<feature type="domain" description="GST C-terminal" evidence="2">
    <location>
        <begin position="87"/>
        <end position="207"/>
    </location>
</feature>
<sequence>MRITWSSTSPFVRKVIVFALETGLDARIERVPIKTTPTTPSPELSRYNPLTKLPALQTDEGTWLFDSPVICEYLDTLNAAAPLIPREGAERFDVLRLQALSDGLVEAGLLCRYESLRPSAHAWHVWTESQLGKVNRALDALEIEARDGRHFSLERLHLGQIAVACALGWLDFRQVAGDFRLARPNLAKWYGQFSERSSMASTVPHEE</sequence>